<feature type="region of interest" description="Disordered" evidence="1">
    <location>
        <begin position="300"/>
        <end position="321"/>
    </location>
</feature>
<dbReference type="PANTHER" id="PTHR36844">
    <property type="entry name" value="PROTEASE PRSW"/>
    <property type="match status" value="1"/>
</dbReference>
<name>A0A0T6LQ04_WENVI</name>
<protein>
    <recommendedName>
        <fullName evidence="5">PrsW family intramembrane metalloprotease</fullName>
    </recommendedName>
</protein>
<feature type="transmembrane region" description="Helical" evidence="2">
    <location>
        <begin position="271"/>
        <end position="291"/>
    </location>
</feature>
<dbReference type="Proteomes" id="UP000050867">
    <property type="component" value="Unassembled WGS sequence"/>
</dbReference>
<gene>
    <name evidence="3" type="ORF">AQ490_26430</name>
</gene>
<evidence type="ECO:0000313" key="4">
    <source>
        <dbReference type="Proteomes" id="UP000050867"/>
    </source>
</evidence>
<comment type="caution">
    <text evidence="3">The sequence shown here is derived from an EMBL/GenBank/DDBJ whole genome shotgun (WGS) entry which is preliminary data.</text>
</comment>
<keyword evidence="2" id="KW-0812">Transmembrane</keyword>
<keyword evidence="4" id="KW-1185">Reference proteome</keyword>
<dbReference type="OrthoDB" id="5141135at2"/>
<feature type="compositionally biased region" description="Acidic residues" evidence="1">
    <location>
        <begin position="312"/>
        <end position="321"/>
    </location>
</feature>
<dbReference type="STRING" id="76728.AQ490_26430"/>
<evidence type="ECO:0000256" key="1">
    <source>
        <dbReference type="SAM" id="MobiDB-lite"/>
    </source>
</evidence>
<evidence type="ECO:0008006" key="5">
    <source>
        <dbReference type="Google" id="ProtNLM"/>
    </source>
</evidence>
<feature type="transmembrane region" description="Helical" evidence="2">
    <location>
        <begin position="141"/>
        <end position="162"/>
    </location>
</feature>
<evidence type="ECO:0000313" key="3">
    <source>
        <dbReference type="EMBL" id="KRV48195.1"/>
    </source>
</evidence>
<feature type="compositionally biased region" description="Pro residues" evidence="1">
    <location>
        <begin position="302"/>
        <end position="311"/>
    </location>
</feature>
<dbReference type="EMBL" id="LLZU01000028">
    <property type="protein sequence ID" value="KRV48195.1"/>
    <property type="molecule type" value="Genomic_DNA"/>
</dbReference>
<dbReference type="PANTHER" id="PTHR36844:SF1">
    <property type="entry name" value="PROTEASE PRSW"/>
    <property type="match status" value="1"/>
</dbReference>
<organism evidence="3 4">
    <name type="scientific">Wenjunlia vitaminophila</name>
    <name type="common">Streptomyces vitaminophilus</name>
    <dbReference type="NCBI Taxonomy" id="76728"/>
    <lineage>
        <taxon>Bacteria</taxon>
        <taxon>Bacillati</taxon>
        <taxon>Actinomycetota</taxon>
        <taxon>Actinomycetes</taxon>
        <taxon>Kitasatosporales</taxon>
        <taxon>Streptomycetaceae</taxon>
        <taxon>Wenjunlia</taxon>
    </lineage>
</organism>
<feature type="transmembrane region" description="Helical" evidence="2">
    <location>
        <begin position="45"/>
        <end position="67"/>
    </location>
</feature>
<dbReference type="Pfam" id="PF13367">
    <property type="entry name" value="PrsW-protease"/>
    <property type="match status" value="1"/>
</dbReference>
<sequence length="321" mass="33363">MVRAGPSGAGRGPARRPPPWLWVFSGGLVLWALAALATFSTGDVALLSVLVLIGSFLVPVTFVVWAFGRLGPHSALRPARLVAAFVAGATLGALGAAVLENYLLRPSVWIFLGVGVIEEGVKLAALWLVSVGLPFYRARDGAVLGGAVGFGFAGLENAGYALRAAGADTGSSSLLALVETEVARSVLAPFGHGLWTAIVGAVLFGAAARTGRLRASGGLLGAYFGVVALHALWDSMREIAIAIALASSSDRQTGTPDGSDEPALTSAQEHLVIVIQTVGWTVITMVALLWLRYLVRPRDPRPPPSWPSESPPPDDDGPARH</sequence>
<reference evidence="3 4" key="1">
    <citation type="submission" date="2015-10" db="EMBL/GenBank/DDBJ databases">
        <title>Draft genome sequence of pyrrolomycin-producing Streptomyces vitaminophilus.</title>
        <authorList>
            <person name="Graham D.E."/>
            <person name="Mahan K.M."/>
            <person name="Klingeman D.M."/>
            <person name="Hettich R.L."/>
            <person name="Parry R.J."/>
        </authorList>
    </citation>
    <scope>NUCLEOTIDE SEQUENCE [LARGE SCALE GENOMIC DNA]</scope>
    <source>
        <strain evidence="3 4">ATCC 31673</strain>
    </source>
</reference>
<feature type="transmembrane region" description="Helical" evidence="2">
    <location>
        <begin position="79"/>
        <end position="102"/>
    </location>
</feature>
<keyword evidence="2" id="KW-1133">Transmembrane helix</keyword>
<feature type="transmembrane region" description="Helical" evidence="2">
    <location>
        <begin position="108"/>
        <end position="129"/>
    </location>
</feature>
<feature type="transmembrane region" description="Helical" evidence="2">
    <location>
        <begin position="20"/>
        <end position="39"/>
    </location>
</feature>
<keyword evidence="2" id="KW-0472">Membrane</keyword>
<dbReference type="GO" id="GO:0008233">
    <property type="term" value="F:peptidase activity"/>
    <property type="evidence" value="ECO:0007669"/>
    <property type="project" value="InterPro"/>
</dbReference>
<feature type="transmembrane region" description="Helical" evidence="2">
    <location>
        <begin position="213"/>
        <end position="233"/>
    </location>
</feature>
<evidence type="ECO:0000256" key="2">
    <source>
        <dbReference type="SAM" id="Phobius"/>
    </source>
</evidence>
<dbReference type="RefSeq" id="WP_018383353.1">
    <property type="nucleotide sequence ID" value="NZ_LLZU01000028.1"/>
</dbReference>
<accession>A0A0T6LQ04</accession>
<feature type="transmembrane region" description="Helical" evidence="2">
    <location>
        <begin position="182"/>
        <end position="206"/>
    </location>
</feature>
<dbReference type="eggNOG" id="COG2339">
    <property type="taxonomic scope" value="Bacteria"/>
</dbReference>
<dbReference type="AlphaFoldDB" id="A0A0T6LQ04"/>
<dbReference type="InterPro" id="IPR026898">
    <property type="entry name" value="PrsW"/>
</dbReference>
<proteinExistence type="predicted"/>